<feature type="transmembrane region" description="Helical" evidence="2">
    <location>
        <begin position="55"/>
        <end position="74"/>
    </location>
</feature>
<evidence type="ECO:0000313" key="3">
    <source>
        <dbReference type="EMBL" id="QDU42777.1"/>
    </source>
</evidence>
<sequence length="425" mass="47179">MRIGYLINQYPMPSQTFIGREIRALEDLGMTVDRFALRQWNGTLVDERDRNEQAVTRYVTGIGIGRILLALLLMPFRKPFAFLRAARLSLRVARRSDKSLTLHLIYLAEACVLSRWLIESKIEHLHVHFATNSTEVAMLSSVLGGPPYSFMVHGPEEFDRAATLSLDEKTARAAFVATISSYARSQLYRWIRFEDWSKIKIVRCGLDADYLTTEPAPPQANRRLVCVGRLCEQKGQVLLVEAAAKALQASGPFELVLIGDGDLRPAVEEAIARNQLEEVIKLAGWADRDEVKQHILDSAGLVLASFAEGLPVVIMEALAMGRPVITTWIAGIPELVVDGEMGSLIPAGDVDALAAAISKLLATPSEELSRLGANGRARVLQNHDVRQEAARLHQWITSGNDDSRPVRYDTKLPPDKKRELQQAQS</sequence>
<evidence type="ECO:0000313" key="4">
    <source>
        <dbReference type="Proteomes" id="UP000319383"/>
    </source>
</evidence>
<proteinExistence type="predicted"/>
<dbReference type="SUPFAM" id="SSF53756">
    <property type="entry name" value="UDP-Glycosyltransferase/glycogen phosphorylase"/>
    <property type="match status" value="1"/>
</dbReference>
<keyword evidence="2" id="KW-1133">Transmembrane helix</keyword>
<dbReference type="Pfam" id="PF13692">
    <property type="entry name" value="Glyco_trans_1_4"/>
    <property type="match status" value="1"/>
</dbReference>
<keyword evidence="4" id="KW-1185">Reference proteome</keyword>
<keyword evidence="3" id="KW-0808">Transferase</keyword>
<reference evidence="3 4" key="1">
    <citation type="submission" date="2019-02" db="EMBL/GenBank/DDBJ databases">
        <title>Deep-cultivation of Planctomycetes and their phenomic and genomic characterization uncovers novel biology.</title>
        <authorList>
            <person name="Wiegand S."/>
            <person name="Jogler M."/>
            <person name="Boedeker C."/>
            <person name="Pinto D."/>
            <person name="Vollmers J."/>
            <person name="Rivas-Marin E."/>
            <person name="Kohn T."/>
            <person name="Peeters S.H."/>
            <person name="Heuer A."/>
            <person name="Rast P."/>
            <person name="Oberbeckmann S."/>
            <person name="Bunk B."/>
            <person name="Jeske O."/>
            <person name="Meyerdierks A."/>
            <person name="Storesund J.E."/>
            <person name="Kallscheuer N."/>
            <person name="Luecker S."/>
            <person name="Lage O.M."/>
            <person name="Pohl T."/>
            <person name="Merkel B.J."/>
            <person name="Hornburger P."/>
            <person name="Mueller R.-W."/>
            <person name="Bruemmer F."/>
            <person name="Labrenz M."/>
            <person name="Spormann A.M."/>
            <person name="Op den Camp H."/>
            <person name="Overmann J."/>
            <person name="Amann R."/>
            <person name="Jetten M.S.M."/>
            <person name="Mascher T."/>
            <person name="Medema M.H."/>
            <person name="Devos D.P."/>
            <person name="Kaster A.-K."/>
            <person name="Ovreas L."/>
            <person name="Rohde M."/>
            <person name="Galperin M.Y."/>
            <person name="Jogler C."/>
        </authorList>
    </citation>
    <scope>NUCLEOTIDE SEQUENCE [LARGE SCALE GENOMIC DNA]</scope>
    <source>
        <strain evidence="3 4">Mal52</strain>
    </source>
</reference>
<feature type="compositionally biased region" description="Basic and acidic residues" evidence="1">
    <location>
        <begin position="401"/>
        <end position="425"/>
    </location>
</feature>
<organism evidence="3 4">
    <name type="scientific">Symmachiella dynata</name>
    <dbReference type="NCBI Taxonomy" id="2527995"/>
    <lineage>
        <taxon>Bacteria</taxon>
        <taxon>Pseudomonadati</taxon>
        <taxon>Planctomycetota</taxon>
        <taxon>Planctomycetia</taxon>
        <taxon>Planctomycetales</taxon>
        <taxon>Planctomycetaceae</taxon>
        <taxon>Symmachiella</taxon>
    </lineage>
</organism>
<dbReference type="Gene3D" id="3.40.50.2000">
    <property type="entry name" value="Glycogen Phosphorylase B"/>
    <property type="match status" value="2"/>
</dbReference>
<name>A0A517ZK06_9PLAN</name>
<dbReference type="PANTHER" id="PTHR45947:SF15">
    <property type="entry name" value="TEICHURONIC ACID BIOSYNTHESIS GLYCOSYLTRANSFERASE TUAC-RELATED"/>
    <property type="match status" value="1"/>
</dbReference>
<feature type="region of interest" description="Disordered" evidence="1">
    <location>
        <begin position="398"/>
        <end position="425"/>
    </location>
</feature>
<dbReference type="GO" id="GO:0016757">
    <property type="term" value="F:glycosyltransferase activity"/>
    <property type="evidence" value="ECO:0007669"/>
    <property type="project" value="UniProtKB-KW"/>
</dbReference>
<dbReference type="RefSeq" id="WP_145374785.1">
    <property type="nucleotide sequence ID" value="NZ_CP036276.1"/>
</dbReference>
<evidence type="ECO:0000256" key="2">
    <source>
        <dbReference type="SAM" id="Phobius"/>
    </source>
</evidence>
<dbReference type="PANTHER" id="PTHR45947">
    <property type="entry name" value="SULFOQUINOVOSYL TRANSFERASE SQD2"/>
    <property type="match status" value="1"/>
</dbReference>
<accession>A0A517ZK06</accession>
<evidence type="ECO:0000256" key="1">
    <source>
        <dbReference type="SAM" id="MobiDB-lite"/>
    </source>
</evidence>
<protein>
    <submittedName>
        <fullName evidence="3">Alpha-D-kanosaminyltransferase</fullName>
        <ecNumber evidence="3">2.4.1.301</ecNumber>
    </submittedName>
</protein>
<keyword evidence="2" id="KW-0812">Transmembrane</keyword>
<gene>
    <name evidence="3" type="primary">kanE_1</name>
    <name evidence="3" type="ORF">Mal52_12450</name>
</gene>
<dbReference type="AlphaFoldDB" id="A0A517ZK06"/>
<dbReference type="EC" id="2.4.1.301" evidence="3"/>
<dbReference type="KEGG" id="sdyn:Mal52_12450"/>
<dbReference type="EMBL" id="CP036276">
    <property type="protein sequence ID" value="QDU42777.1"/>
    <property type="molecule type" value="Genomic_DNA"/>
</dbReference>
<dbReference type="InterPro" id="IPR050194">
    <property type="entry name" value="Glycosyltransferase_grp1"/>
</dbReference>
<keyword evidence="3" id="KW-0328">Glycosyltransferase</keyword>
<keyword evidence="2" id="KW-0472">Membrane</keyword>
<dbReference type="Proteomes" id="UP000319383">
    <property type="component" value="Chromosome"/>
</dbReference>